<protein>
    <recommendedName>
        <fullName evidence="3">SHS2 domain-containing protein</fullName>
    </recommendedName>
</protein>
<dbReference type="PANTHER" id="PTHR32432:SF3">
    <property type="entry name" value="ETHANOLAMINE UTILIZATION PROTEIN EUTJ"/>
    <property type="match status" value="1"/>
</dbReference>
<dbReference type="SUPFAM" id="SSF53067">
    <property type="entry name" value="Actin-like ATPase domain"/>
    <property type="match status" value="1"/>
</dbReference>
<organism evidence="1 2">
    <name type="scientific">Candidatus Roizmanbacteria bacterium CG07_land_8_20_14_0_80_34_15</name>
    <dbReference type="NCBI Taxonomy" id="1974849"/>
    <lineage>
        <taxon>Bacteria</taxon>
        <taxon>Candidatus Roizmaniibacteriota</taxon>
    </lineage>
</organism>
<dbReference type="InterPro" id="IPR050696">
    <property type="entry name" value="FtsA/MreB"/>
</dbReference>
<dbReference type="Gene3D" id="3.30.1490.300">
    <property type="match status" value="1"/>
</dbReference>
<accession>A0A2M6YTU9</accession>
<name>A0A2M6YTU9_9BACT</name>
<evidence type="ECO:0000313" key="1">
    <source>
        <dbReference type="EMBL" id="PIU36906.1"/>
    </source>
</evidence>
<comment type="caution">
    <text evidence="1">The sequence shown here is derived from an EMBL/GenBank/DDBJ whole genome shotgun (WGS) entry which is preliminary data.</text>
</comment>
<dbReference type="InterPro" id="IPR043129">
    <property type="entry name" value="ATPase_NBD"/>
</dbReference>
<proteinExistence type="predicted"/>
<evidence type="ECO:0000313" key="2">
    <source>
        <dbReference type="Proteomes" id="UP000230184"/>
    </source>
</evidence>
<dbReference type="InterPro" id="IPR005883">
    <property type="entry name" value="PilM"/>
</dbReference>
<dbReference type="EMBL" id="PEWY01000104">
    <property type="protein sequence ID" value="PIU36906.1"/>
    <property type="molecule type" value="Genomic_DNA"/>
</dbReference>
<sequence length="347" mass="39699">MLYIKIMADNYFCLDIDEKFTKVVDAKKVGEIIEISALGKTETPELFYTSTLEKNIENQVVQIKKLLETSHIIKKNVNLIIPDSMTYSQIISMPLLNEKELITAIKYQADQFIPMPIEETNIDIQVIEENQKEKKVLLLIVAAPKKIIERIQVTAEMAGLNPESIENELSANARLINEFNKNILNYYKINSSQGIVIANFDTSSTALSYYSLPELIVRETHHLSIGYQLYLKETQINTDTDLIKAQEMLRTFNKKNLSSFPLEKIVLPLIKEFSNELKIFINKYHPSTILFTNKIFLFPSLVDSLQEELGISISIFDPNTLFKKSSLIDIYKNEMSVFISALGGNLR</sequence>
<dbReference type="AlphaFoldDB" id="A0A2M6YTU9"/>
<reference evidence="2" key="1">
    <citation type="submission" date="2017-09" db="EMBL/GenBank/DDBJ databases">
        <title>Depth-based differentiation of microbial function through sediment-hosted aquifers and enrichment of novel symbionts in the deep terrestrial subsurface.</title>
        <authorList>
            <person name="Probst A.J."/>
            <person name="Ladd B."/>
            <person name="Jarett J.K."/>
            <person name="Geller-Mcgrath D.E."/>
            <person name="Sieber C.M.K."/>
            <person name="Emerson J.B."/>
            <person name="Anantharaman K."/>
            <person name="Thomas B.C."/>
            <person name="Malmstrom R."/>
            <person name="Stieglmeier M."/>
            <person name="Klingl A."/>
            <person name="Woyke T."/>
            <person name="Ryan C.M."/>
            <person name="Banfield J.F."/>
        </authorList>
    </citation>
    <scope>NUCLEOTIDE SEQUENCE [LARGE SCALE GENOMIC DNA]</scope>
</reference>
<evidence type="ECO:0008006" key="3">
    <source>
        <dbReference type="Google" id="ProtNLM"/>
    </source>
</evidence>
<dbReference type="Pfam" id="PF11104">
    <property type="entry name" value="PilM_2"/>
    <property type="match status" value="1"/>
</dbReference>
<gene>
    <name evidence="1" type="ORF">COT02_03640</name>
</gene>
<dbReference type="Proteomes" id="UP000230184">
    <property type="component" value="Unassembled WGS sequence"/>
</dbReference>
<dbReference type="Gene3D" id="3.30.420.40">
    <property type="match status" value="2"/>
</dbReference>
<dbReference type="PANTHER" id="PTHR32432">
    <property type="entry name" value="CELL DIVISION PROTEIN FTSA-RELATED"/>
    <property type="match status" value="1"/>
</dbReference>